<dbReference type="PANTHER" id="PTHR22878">
    <property type="entry name" value="DYNEIN HEAVY CHAIN 6, AXONEMAL-LIKE-RELATED"/>
    <property type="match status" value="1"/>
</dbReference>
<dbReference type="PANTHER" id="PTHR22878:SF63">
    <property type="entry name" value="DYNEIN AXONEMAL HEAVY CHAIN 10"/>
    <property type="match status" value="1"/>
</dbReference>
<dbReference type="Proteomes" id="UP000007819">
    <property type="component" value="Chromosome A3"/>
</dbReference>
<dbReference type="GO" id="GO:0007018">
    <property type="term" value="P:microtubule-based movement"/>
    <property type="evidence" value="ECO:0007669"/>
    <property type="project" value="InterPro"/>
</dbReference>
<accession>A0A8R2JV29</accession>
<feature type="domain" description="Dynein heavy chain hydrolytic ATP-binding dynein motor region" evidence="1">
    <location>
        <begin position="87"/>
        <end position="274"/>
    </location>
</feature>
<dbReference type="GeneID" id="115034501"/>
<keyword evidence="3" id="KW-1185">Reference proteome</keyword>
<organism evidence="2 3">
    <name type="scientific">Acyrthosiphon pisum</name>
    <name type="common">Pea aphid</name>
    <dbReference type="NCBI Taxonomy" id="7029"/>
    <lineage>
        <taxon>Eukaryota</taxon>
        <taxon>Metazoa</taxon>
        <taxon>Ecdysozoa</taxon>
        <taxon>Arthropoda</taxon>
        <taxon>Hexapoda</taxon>
        <taxon>Insecta</taxon>
        <taxon>Pterygota</taxon>
        <taxon>Neoptera</taxon>
        <taxon>Paraneoptera</taxon>
        <taxon>Hemiptera</taxon>
        <taxon>Sternorrhyncha</taxon>
        <taxon>Aphidomorpha</taxon>
        <taxon>Aphidoidea</taxon>
        <taxon>Aphididae</taxon>
        <taxon>Macrosiphini</taxon>
        <taxon>Acyrthosiphon</taxon>
    </lineage>
</organism>
<name>A0A8R2JV29_ACYPI</name>
<dbReference type="SUPFAM" id="SSF52540">
    <property type="entry name" value="P-loop containing nucleoside triphosphate hydrolases"/>
    <property type="match status" value="1"/>
</dbReference>
<evidence type="ECO:0000313" key="2">
    <source>
        <dbReference type="EnsemblMetazoa" id="XP_029347591.1"/>
    </source>
</evidence>
<dbReference type="GO" id="GO:0030286">
    <property type="term" value="C:dynein complex"/>
    <property type="evidence" value="ECO:0007669"/>
    <property type="project" value="InterPro"/>
</dbReference>
<dbReference type="Gene3D" id="1.20.58.1120">
    <property type="match status" value="1"/>
</dbReference>
<dbReference type="KEGG" id="api:115034501"/>
<evidence type="ECO:0000313" key="3">
    <source>
        <dbReference type="Proteomes" id="UP000007819"/>
    </source>
</evidence>
<dbReference type="EnsemblMetazoa" id="XM_029491731.1">
    <property type="protein sequence ID" value="XP_029347591.1"/>
    <property type="gene ID" value="LOC115034501"/>
</dbReference>
<dbReference type="GO" id="GO:0051959">
    <property type="term" value="F:dynein light intermediate chain binding"/>
    <property type="evidence" value="ECO:0007669"/>
    <property type="project" value="InterPro"/>
</dbReference>
<dbReference type="OrthoDB" id="64868at2759"/>
<dbReference type="InterPro" id="IPR027417">
    <property type="entry name" value="P-loop_NTPase"/>
</dbReference>
<proteinExistence type="predicted"/>
<reference evidence="2" key="2">
    <citation type="submission" date="2022-06" db="UniProtKB">
        <authorList>
            <consortium name="EnsemblMetazoa"/>
        </authorList>
    </citation>
    <scope>IDENTIFICATION</scope>
</reference>
<sequence length="277" mass="32097">MKQYLNQLNKKINEIVKQSRKEMSENKRNKYSSIIILDVHHRDIIESFIINNVTFAKSFEWESVIKTYWIKSKDNLYISQCSGFFDYGYEFMGLTKNIVITPLTNRIFLTFTQALMMCLGGATHGPTGTGKTETTMAMAKMFGNICKIINCSDGLDHQTFSHFLNGICQSRIWGLFTKFSRISQKTLSVISTLLFSMKWALFGNKNENNFHEYDISINPKIGIFITMNIEEISVQKKEIDEIIKSHFRPVICLLPDFEQICFTILYSEGFLEAKVRF</sequence>
<dbReference type="Pfam" id="PF12774">
    <property type="entry name" value="AAA_6"/>
    <property type="match status" value="1"/>
</dbReference>
<dbReference type="InterPro" id="IPR035699">
    <property type="entry name" value="AAA_6"/>
</dbReference>
<evidence type="ECO:0000259" key="1">
    <source>
        <dbReference type="Pfam" id="PF12774"/>
    </source>
</evidence>
<reference evidence="3" key="1">
    <citation type="submission" date="2010-06" db="EMBL/GenBank/DDBJ databases">
        <authorList>
            <person name="Jiang H."/>
            <person name="Abraham K."/>
            <person name="Ali S."/>
            <person name="Alsbrooks S.L."/>
            <person name="Anim B.N."/>
            <person name="Anosike U.S."/>
            <person name="Attaway T."/>
            <person name="Bandaranaike D.P."/>
            <person name="Battles P.K."/>
            <person name="Bell S.N."/>
            <person name="Bell A.V."/>
            <person name="Beltran B."/>
            <person name="Bickham C."/>
            <person name="Bustamante Y."/>
            <person name="Caleb T."/>
            <person name="Canada A."/>
            <person name="Cardenas V."/>
            <person name="Carter K."/>
            <person name="Chacko J."/>
            <person name="Chandrabose M.N."/>
            <person name="Chavez D."/>
            <person name="Chavez A."/>
            <person name="Chen L."/>
            <person name="Chu H.-S."/>
            <person name="Claassen K.J."/>
            <person name="Cockrell R."/>
            <person name="Collins M."/>
            <person name="Cooper J.A."/>
            <person name="Cree A."/>
            <person name="Curry S.M."/>
            <person name="Da Y."/>
            <person name="Dao M.D."/>
            <person name="Das B."/>
            <person name="Davila M.-L."/>
            <person name="Davy-Carroll L."/>
            <person name="Denson S."/>
            <person name="Dinh H."/>
            <person name="Ebong V.E."/>
            <person name="Edwards J.R."/>
            <person name="Egan A."/>
            <person name="El-Daye J."/>
            <person name="Escobedo L."/>
            <person name="Fernandez S."/>
            <person name="Fernando P.R."/>
            <person name="Flagg N."/>
            <person name="Forbes L.D."/>
            <person name="Fowler R.G."/>
            <person name="Fu Q."/>
            <person name="Gabisi R.A."/>
            <person name="Ganer J."/>
            <person name="Garbino Pronczuk A."/>
            <person name="Garcia R.M."/>
            <person name="Garner T."/>
            <person name="Garrett T.E."/>
            <person name="Gonzalez D.A."/>
            <person name="Hamid H."/>
            <person name="Hawkins E.S."/>
            <person name="Hirani K."/>
            <person name="Hogues M.E."/>
            <person name="Hollins B."/>
            <person name="Hsiao C.-H."/>
            <person name="Jabil R."/>
            <person name="James M.L."/>
            <person name="Jhangiani S.N."/>
            <person name="Johnson B."/>
            <person name="Johnson Q."/>
            <person name="Joshi V."/>
            <person name="Kalu J.B."/>
            <person name="Kam C."/>
            <person name="Kashfia A."/>
            <person name="Keebler J."/>
            <person name="Kisamo H."/>
            <person name="Kovar C.L."/>
            <person name="Lago L.A."/>
            <person name="Lai C.-Y."/>
            <person name="Laidlaw J."/>
            <person name="Lara F."/>
            <person name="Le T.-K."/>
            <person name="Lee S.L."/>
            <person name="Legall F.H."/>
            <person name="Lemon S.J."/>
            <person name="Lewis L.R."/>
            <person name="Li B."/>
            <person name="Liu Y."/>
            <person name="Liu Y.-S."/>
            <person name="Lopez J."/>
            <person name="Lozado R.J."/>
            <person name="Lu J."/>
            <person name="Madu R.C."/>
            <person name="Maheshwari M."/>
            <person name="Maheshwari R."/>
            <person name="Malloy K."/>
            <person name="Martinez E."/>
            <person name="Mathew T."/>
            <person name="Mercado I.C."/>
            <person name="Mercado C."/>
            <person name="Meyer B."/>
            <person name="Montgomery K."/>
            <person name="Morgan M.B."/>
            <person name="Munidasa M."/>
            <person name="Nazareth L.V."/>
            <person name="Nelson J."/>
            <person name="Ng B.M."/>
            <person name="Nguyen N.B."/>
            <person name="Nguyen P.Q."/>
            <person name="Nguyen T."/>
            <person name="Obregon M."/>
            <person name="Okwuonu G.O."/>
            <person name="Onwere C.G."/>
            <person name="Orozco G."/>
            <person name="Parra A."/>
            <person name="Patel S."/>
            <person name="Patil S."/>
            <person name="Perez A."/>
            <person name="Perez Y."/>
            <person name="Pham C."/>
            <person name="Primus E.L."/>
            <person name="Pu L.-L."/>
            <person name="Puazo M."/>
            <person name="Qin X."/>
            <person name="Quiroz J.B."/>
            <person name="Reese J."/>
            <person name="Richards S."/>
            <person name="Rives C.M."/>
            <person name="Robberts R."/>
            <person name="Ruiz S.J."/>
            <person name="Ruiz M.J."/>
            <person name="Santibanez J."/>
            <person name="Schneider B.W."/>
            <person name="Sisson I."/>
            <person name="Smith M."/>
            <person name="Sodergren E."/>
            <person name="Song X.-Z."/>
            <person name="Song B.B."/>
            <person name="Summersgill H."/>
            <person name="Thelus R."/>
            <person name="Thornton R.D."/>
            <person name="Trejos Z.Y."/>
            <person name="Usmani K."/>
            <person name="Vattathil S."/>
            <person name="Villasana D."/>
            <person name="Walker D.L."/>
            <person name="Wang S."/>
            <person name="Wang K."/>
            <person name="White C.S."/>
            <person name="Williams A.C."/>
            <person name="Williamson J."/>
            <person name="Wilson K."/>
            <person name="Woghiren I.O."/>
            <person name="Woodworth J.R."/>
            <person name="Worley K.C."/>
            <person name="Wright R.A."/>
            <person name="Wu W."/>
            <person name="Young L."/>
            <person name="Zhang L."/>
            <person name="Zhang J."/>
            <person name="Zhu Y."/>
            <person name="Muzny D.M."/>
            <person name="Weinstock G."/>
            <person name="Gibbs R.A."/>
        </authorList>
    </citation>
    <scope>NUCLEOTIDE SEQUENCE [LARGE SCALE GENOMIC DNA]</scope>
    <source>
        <strain evidence="3">LSR1</strain>
    </source>
</reference>
<dbReference type="Gene3D" id="3.40.50.300">
    <property type="entry name" value="P-loop containing nucleotide triphosphate hydrolases"/>
    <property type="match status" value="1"/>
</dbReference>
<dbReference type="RefSeq" id="XP_029347591.1">
    <property type="nucleotide sequence ID" value="XM_029491731.1"/>
</dbReference>
<dbReference type="GO" id="GO:0045505">
    <property type="term" value="F:dynein intermediate chain binding"/>
    <property type="evidence" value="ECO:0007669"/>
    <property type="project" value="InterPro"/>
</dbReference>
<dbReference type="AlphaFoldDB" id="A0A8R2JV29"/>
<dbReference type="InterPro" id="IPR026983">
    <property type="entry name" value="DHC"/>
</dbReference>
<protein>
    <recommendedName>
        <fullName evidence="1">Dynein heavy chain hydrolytic ATP-binding dynein motor region domain-containing protein</fullName>
    </recommendedName>
</protein>
<dbReference type="GO" id="GO:0005524">
    <property type="term" value="F:ATP binding"/>
    <property type="evidence" value="ECO:0007669"/>
    <property type="project" value="InterPro"/>
</dbReference>